<dbReference type="AlphaFoldDB" id="A8SEY8"/>
<organism evidence="1 2">
    <name type="scientific">Faecalibacterium prausnitzii M21/2</name>
    <dbReference type="NCBI Taxonomy" id="411485"/>
    <lineage>
        <taxon>Bacteria</taxon>
        <taxon>Bacillati</taxon>
        <taxon>Bacillota</taxon>
        <taxon>Clostridia</taxon>
        <taxon>Eubacteriales</taxon>
        <taxon>Oscillospiraceae</taxon>
        <taxon>Faecalibacterium</taxon>
    </lineage>
</organism>
<accession>A8SEY8</accession>
<sequence>MTSAAKNQIIVKAICILFAKNARQPGAARMKGADNYVFAG</sequence>
<proteinExistence type="predicted"/>
<name>A8SEY8_9FIRM</name>
<evidence type="ECO:0000313" key="1">
    <source>
        <dbReference type="EMBL" id="EDP19821.1"/>
    </source>
</evidence>
<reference evidence="1 2" key="2">
    <citation type="submission" date="2007-09" db="EMBL/GenBank/DDBJ databases">
        <authorList>
            <person name="Fulton L."/>
            <person name="Clifton S."/>
            <person name="Fulton B."/>
            <person name="Xu J."/>
            <person name="Minx P."/>
            <person name="Pepin K.H."/>
            <person name="Johnson M."/>
            <person name="Thiruvilangam P."/>
            <person name="Bhonagiri V."/>
            <person name="Nash W.E."/>
            <person name="Mardis E.R."/>
            <person name="Wilson R.K."/>
        </authorList>
    </citation>
    <scope>NUCLEOTIDE SEQUENCE [LARGE SCALE GENOMIC DNA]</scope>
    <source>
        <strain evidence="1 2">M21/2</strain>
    </source>
</reference>
<dbReference type="Proteomes" id="UP000005945">
    <property type="component" value="Unassembled WGS sequence"/>
</dbReference>
<gene>
    <name evidence="1" type="ORF">FAEPRAM212_02604</name>
</gene>
<comment type="caution">
    <text evidence="1">The sequence shown here is derived from an EMBL/GenBank/DDBJ whole genome shotgun (WGS) entry which is preliminary data.</text>
</comment>
<dbReference type="EMBL" id="ABED02000029">
    <property type="protein sequence ID" value="EDP19821.1"/>
    <property type="molecule type" value="Genomic_DNA"/>
</dbReference>
<dbReference type="HOGENOM" id="CLU_3289959_0_0_9"/>
<evidence type="ECO:0000313" key="2">
    <source>
        <dbReference type="Proteomes" id="UP000005945"/>
    </source>
</evidence>
<reference evidence="1 2" key="1">
    <citation type="submission" date="2007-09" db="EMBL/GenBank/DDBJ databases">
        <title>Draft genome sequence of Faecalibacterium prausnitzii M21/2.</title>
        <authorList>
            <person name="Sudarsanam P."/>
            <person name="Ley R."/>
            <person name="Guruge J."/>
            <person name="Turnbaugh P.J."/>
            <person name="Mahowald M."/>
            <person name="Liep D."/>
            <person name="Gordon J."/>
        </authorList>
    </citation>
    <scope>NUCLEOTIDE SEQUENCE [LARGE SCALE GENOMIC DNA]</scope>
    <source>
        <strain evidence="1 2">M21/2</strain>
    </source>
</reference>
<protein>
    <submittedName>
        <fullName evidence="1">Uncharacterized protein</fullName>
    </submittedName>
</protein>